<feature type="domain" description="SF4 helicase" evidence="11">
    <location>
        <begin position="182"/>
        <end position="449"/>
    </location>
</feature>
<comment type="caution">
    <text evidence="12">The sequence shown here is derived from an EMBL/GenBank/DDBJ whole genome shotgun (WGS) entry which is preliminary data.</text>
</comment>
<dbReference type="Gene3D" id="3.40.50.300">
    <property type="entry name" value="P-loop containing nucleotide triphosphate hydrolases"/>
    <property type="match status" value="1"/>
</dbReference>
<accession>A0AAE3W7R7</accession>
<dbReference type="GO" id="GO:0003677">
    <property type="term" value="F:DNA binding"/>
    <property type="evidence" value="ECO:0007669"/>
    <property type="project" value="UniProtKB-KW"/>
</dbReference>
<dbReference type="SUPFAM" id="SSF48024">
    <property type="entry name" value="N-terminal domain of DnaB helicase"/>
    <property type="match status" value="1"/>
</dbReference>
<keyword evidence="4 12" id="KW-0378">Hydrolase</keyword>
<comment type="similarity">
    <text evidence="1">Belongs to the helicase family. DnaB subfamily.</text>
</comment>
<evidence type="ECO:0000313" key="12">
    <source>
        <dbReference type="EMBL" id="MDQ0371578.1"/>
    </source>
</evidence>
<evidence type="ECO:0000256" key="1">
    <source>
        <dbReference type="ARBA" id="ARBA00008428"/>
    </source>
</evidence>
<dbReference type="PROSITE" id="PS51199">
    <property type="entry name" value="SF4_HELICASE"/>
    <property type="match status" value="1"/>
</dbReference>
<dbReference type="InterPro" id="IPR027417">
    <property type="entry name" value="P-loop_NTPase"/>
</dbReference>
<dbReference type="Pfam" id="PF00772">
    <property type="entry name" value="DnaB"/>
    <property type="match status" value="1"/>
</dbReference>
<keyword evidence="7" id="KW-0238">DNA-binding</keyword>
<evidence type="ECO:0000256" key="9">
    <source>
        <dbReference type="ARBA" id="ARBA00044969"/>
    </source>
</evidence>
<dbReference type="GO" id="GO:0005829">
    <property type="term" value="C:cytosol"/>
    <property type="evidence" value="ECO:0007669"/>
    <property type="project" value="TreeGrafter"/>
</dbReference>
<proteinExistence type="inferred from homology"/>
<protein>
    <recommendedName>
        <fullName evidence="9">DNA 5'-3' helicase</fullName>
        <ecNumber evidence="9">5.6.2.3</ecNumber>
    </recommendedName>
</protein>
<organism evidence="12 13">
    <name type="scientific">Catenuloplanes indicus</name>
    <dbReference type="NCBI Taxonomy" id="137267"/>
    <lineage>
        <taxon>Bacteria</taxon>
        <taxon>Bacillati</taxon>
        <taxon>Actinomycetota</taxon>
        <taxon>Actinomycetes</taxon>
        <taxon>Micromonosporales</taxon>
        <taxon>Micromonosporaceae</taxon>
        <taxon>Catenuloplanes</taxon>
    </lineage>
</organism>
<dbReference type="Proteomes" id="UP001240236">
    <property type="component" value="Unassembled WGS sequence"/>
</dbReference>
<dbReference type="InterPro" id="IPR007693">
    <property type="entry name" value="DNA_helicase_DnaB-like_N"/>
</dbReference>
<evidence type="ECO:0000256" key="10">
    <source>
        <dbReference type="ARBA" id="ARBA00048954"/>
    </source>
</evidence>
<evidence type="ECO:0000256" key="7">
    <source>
        <dbReference type="ARBA" id="ARBA00023125"/>
    </source>
</evidence>
<dbReference type="RefSeq" id="WP_307248495.1">
    <property type="nucleotide sequence ID" value="NZ_JAUSUZ010000001.1"/>
</dbReference>
<dbReference type="AlphaFoldDB" id="A0AAE3W7R7"/>
<dbReference type="GO" id="GO:0016787">
    <property type="term" value="F:hydrolase activity"/>
    <property type="evidence" value="ECO:0007669"/>
    <property type="project" value="UniProtKB-KW"/>
</dbReference>
<dbReference type="EMBL" id="JAUSUZ010000001">
    <property type="protein sequence ID" value="MDQ0371578.1"/>
    <property type="molecule type" value="Genomic_DNA"/>
</dbReference>
<dbReference type="GO" id="GO:0005524">
    <property type="term" value="F:ATP binding"/>
    <property type="evidence" value="ECO:0007669"/>
    <property type="project" value="UniProtKB-KW"/>
</dbReference>
<evidence type="ECO:0000256" key="8">
    <source>
        <dbReference type="ARBA" id="ARBA00023235"/>
    </source>
</evidence>
<dbReference type="Pfam" id="PF03796">
    <property type="entry name" value="DnaB_C"/>
    <property type="match status" value="1"/>
</dbReference>
<dbReference type="InterPro" id="IPR007694">
    <property type="entry name" value="DNA_helicase_DnaB-like_C"/>
</dbReference>
<gene>
    <name evidence="12" type="ORF">J2S42_008247</name>
</gene>
<dbReference type="EC" id="5.6.2.3" evidence="9"/>
<evidence type="ECO:0000256" key="3">
    <source>
        <dbReference type="ARBA" id="ARBA00022741"/>
    </source>
</evidence>
<evidence type="ECO:0000256" key="5">
    <source>
        <dbReference type="ARBA" id="ARBA00022806"/>
    </source>
</evidence>
<keyword evidence="8" id="KW-0413">Isomerase</keyword>
<evidence type="ECO:0000313" key="13">
    <source>
        <dbReference type="Proteomes" id="UP001240236"/>
    </source>
</evidence>
<evidence type="ECO:0000256" key="4">
    <source>
        <dbReference type="ARBA" id="ARBA00022801"/>
    </source>
</evidence>
<reference evidence="12 13" key="1">
    <citation type="submission" date="2023-07" db="EMBL/GenBank/DDBJ databases">
        <title>Sequencing the genomes of 1000 actinobacteria strains.</title>
        <authorList>
            <person name="Klenk H.-P."/>
        </authorList>
    </citation>
    <scope>NUCLEOTIDE SEQUENCE [LARGE SCALE GENOMIC DNA]</scope>
    <source>
        <strain evidence="12 13">DSM 44709</strain>
    </source>
</reference>
<dbReference type="Gene3D" id="1.10.860.10">
    <property type="entry name" value="DNAb Helicase, Chain A"/>
    <property type="match status" value="1"/>
</dbReference>
<dbReference type="PANTHER" id="PTHR30153:SF2">
    <property type="entry name" value="REPLICATIVE DNA HELICASE"/>
    <property type="match status" value="1"/>
</dbReference>
<dbReference type="GO" id="GO:0043139">
    <property type="term" value="F:5'-3' DNA helicase activity"/>
    <property type="evidence" value="ECO:0007669"/>
    <property type="project" value="UniProtKB-EC"/>
</dbReference>
<keyword evidence="5 12" id="KW-0347">Helicase</keyword>
<evidence type="ECO:0000256" key="2">
    <source>
        <dbReference type="ARBA" id="ARBA00022705"/>
    </source>
</evidence>
<comment type="catalytic activity">
    <reaction evidence="10">
        <text>ATP + H2O = ADP + phosphate + H(+)</text>
        <dbReference type="Rhea" id="RHEA:13065"/>
        <dbReference type="ChEBI" id="CHEBI:15377"/>
        <dbReference type="ChEBI" id="CHEBI:15378"/>
        <dbReference type="ChEBI" id="CHEBI:30616"/>
        <dbReference type="ChEBI" id="CHEBI:43474"/>
        <dbReference type="ChEBI" id="CHEBI:456216"/>
        <dbReference type="EC" id="5.6.2.3"/>
    </reaction>
</comment>
<dbReference type="InterPro" id="IPR016136">
    <property type="entry name" value="DNA_helicase_N/primase_C"/>
</dbReference>
<evidence type="ECO:0000259" key="11">
    <source>
        <dbReference type="PROSITE" id="PS51199"/>
    </source>
</evidence>
<sequence>MSTAVEPTAAERRKPPSYDLAAERAVLGALLNDPSKISRATAALTFESFYKPQHGEIFTAIVEAAEAGKPGGPACIAGILLDRGDLERIGNSIPFDLYREAEKIPGEVDYFIERVADRAAARGYEIAGVRIAQFASGPGVAPDDIAALAEKLIAEARPRRRQTEFVSIGELLEPGFDEIEARAEKPNGIPTGYPSLDKLLVGGFRSSAVYTIGAASGVGKTFALTDMARAISIEGKLKTLTISYEMKPLEIFDRVLSAETSVLYSRIRAGELDDRDWQRISARTGPIASAPMYLSAPVERTVRKARQIIDQYQDVHGKPDVVFFDHLHLMDSDRITRDDVAKVRAITNALKSFAMEYDIAVVMAAQLNKANHGRAEKKPDIGDLLGSSSVEQDSDAVVLIYRPEKYEKDSPRRGEADFIVAKNRAGEERSFVAAAQLHFARFADTGEIQ</sequence>
<dbReference type="PANTHER" id="PTHR30153">
    <property type="entry name" value="REPLICATIVE DNA HELICASE DNAB"/>
    <property type="match status" value="1"/>
</dbReference>
<dbReference type="SUPFAM" id="SSF52540">
    <property type="entry name" value="P-loop containing nucleoside triphosphate hydrolases"/>
    <property type="match status" value="1"/>
</dbReference>
<name>A0AAE3W7R7_9ACTN</name>
<keyword evidence="13" id="KW-1185">Reference proteome</keyword>
<dbReference type="GO" id="GO:0006260">
    <property type="term" value="P:DNA replication"/>
    <property type="evidence" value="ECO:0007669"/>
    <property type="project" value="UniProtKB-KW"/>
</dbReference>
<keyword evidence="3" id="KW-0547">Nucleotide-binding</keyword>
<evidence type="ECO:0000256" key="6">
    <source>
        <dbReference type="ARBA" id="ARBA00022840"/>
    </source>
</evidence>
<keyword evidence="6" id="KW-0067">ATP-binding</keyword>
<dbReference type="InterPro" id="IPR036185">
    <property type="entry name" value="DNA_heli_DnaB-like_N_sf"/>
</dbReference>
<keyword evidence="2" id="KW-0235">DNA replication</keyword>